<dbReference type="InterPro" id="IPR052341">
    <property type="entry name" value="LOG_family_nucleotidases"/>
</dbReference>
<dbReference type="PATRIC" id="fig|299146.4.peg.5060"/>
<evidence type="ECO:0000313" key="1">
    <source>
        <dbReference type="EMBL" id="SBT53689.1"/>
    </source>
</evidence>
<dbReference type="SUPFAM" id="SSF102405">
    <property type="entry name" value="MCP/YpsA-like"/>
    <property type="match status" value="1"/>
</dbReference>
<dbReference type="EMBL" id="LT594324">
    <property type="protein sequence ID" value="SBT53689.1"/>
    <property type="molecule type" value="Genomic_DNA"/>
</dbReference>
<dbReference type="Gene3D" id="3.40.50.450">
    <property type="match status" value="1"/>
</dbReference>
<organism evidence="1 2">
    <name type="scientific">Micromonospora narathiwatensis</name>
    <dbReference type="NCBI Taxonomy" id="299146"/>
    <lineage>
        <taxon>Bacteria</taxon>
        <taxon>Bacillati</taxon>
        <taxon>Actinomycetota</taxon>
        <taxon>Actinomycetes</taxon>
        <taxon>Micromonosporales</taxon>
        <taxon>Micromonosporaceae</taxon>
        <taxon>Micromonospora</taxon>
    </lineage>
</organism>
<protein>
    <recommendedName>
        <fullName evidence="3">Rossmann-fold nucleotide-binding protein</fullName>
    </recommendedName>
</protein>
<sequence length="404" mass="42909">MPTPPPADVIEPHETSTNEIETRAAFDRRLAEGSLAGLTVQGLRLDLDPVPDLRGVEVAGTLFVGCRFAGREVGADLVRRGANVVPPFSGLPYPTQPAHLYSADDLAAGFAEAGFAGMYDTRVYAHFRAHGGALPDVREALGQRLHDHGVDNALADATRTWLAVHGPQSVVGVMGGHAVGRGSVAYRMAAVLGWELARAERLVVTGGGPGVMEAANLGAFLAAWPAEELTAAIDLLATAPDFTDHDRYTEVALRIRERYSAGPGLPAPRPAAAGTEWARSGGLAIPTWLYGHEPANLFAGRIAKYFSNAIREDTILRLARGGIVFAPGRAGTVQEVFQAATKTYYGTDGASGAYVFLDRAYWTTELPVESLLRPLLAASPFGDLSSTVHLTDDVHEAVRLLTGR</sequence>
<dbReference type="OrthoDB" id="9807160at2"/>
<evidence type="ECO:0000313" key="2">
    <source>
        <dbReference type="Proteomes" id="UP000198765"/>
    </source>
</evidence>
<reference evidence="1 2" key="1">
    <citation type="submission" date="2016-06" db="EMBL/GenBank/DDBJ databases">
        <authorList>
            <person name="Kjaerup R.B."/>
            <person name="Dalgaard T.S."/>
            <person name="Juul-Madsen H.R."/>
        </authorList>
    </citation>
    <scope>NUCLEOTIDE SEQUENCE [LARGE SCALE GENOMIC DNA]</scope>
    <source>
        <strain evidence="1 2">DSM 45248</strain>
    </source>
</reference>
<name>A0A1A9AB25_9ACTN</name>
<dbReference type="AlphaFoldDB" id="A0A1A9AB25"/>
<dbReference type="PANTHER" id="PTHR43393">
    <property type="entry name" value="CYTOKININ RIBOSIDE 5'-MONOPHOSPHATE PHOSPHORIBOHYDROLASE"/>
    <property type="match status" value="1"/>
</dbReference>
<dbReference type="PANTHER" id="PTHR43393:SF3">
    <property type="entry name" value="LYSINE DECARBOXYLASE-LIKE PROTEIN"/>
    <property type="match status" value="1"/>
</dbReference>
<proteinExistence type="predicted"/>
<gene>
    <name evidence="1" type="ORF">GA0070621_4900</name>
</gene>
<dbReference type="GO" id="GO:0005829">
    <property type="term" value="C:cytosol"/>
    <property type="evidence" value="ECO:0007669"/>
    <property type="project" value="TreeGrafter"/>
</dbReference>
<accession>A0A1A9AB25</accession>
<dbReference type="Proteomes" id="UP000198765">
    <property type="component" value="Chromosome I"/>
</dbReference>
<dbReference type="Pfam" id="PF18306">
    <property type="entry name" value="LDcluster4"/>
    <property type="match status" value="1"/>
</dbReference>
<dbReference type="RefSeq" id="WP_091200066.1">
    <property type="nucleotide sequence ID" value="NZ_LT594324.1"/>
</dbReference>
<evidence type="ECO:0008006" key="3">
    <source>
        <dbReference type="Google" id="ProtNLM"/>
    </source>
</evidence>
<keyword evidence="2" id="KW-1185">Reference proteome</keyword>
<dbReference type="InterPro" id="IPR041164">
    <property type="entry name" value="LDcluster4"/>
</dbReference>